<evidence type="ECO:0000313" key="3">
    <source>
        <dbReference type="Proteomes" id="UP000179164"/>
    </source>
</evidence>
<evidence type="ECO:0000256" key="1">
    <source>
        <dbReference type="SAM" id="MobiDB-lite"/>
    </source>
</evidence>
<protein>
    <recommendedName>
        <fullName evidence="4">3D domain-containing protein</fullName>
    </recommendedName>
</protein>
<sequence length="164" mass="18646">MTTKQRRRTAYILKTVAVVLIWEFTFPGYVVGKEIQTSLGEMNQNSPITASSEEQPRLPLSADKPREEAKQVMYLSITAYSSTKDQTDGDPFTTASGSKVRDGVIAANFLPIGTRVRIPDHFGDKIFVVEDRMNPRHRYMADIWMASREQAKEWGARYTKLEVL</sequence>
<name>A0A1G2B659_9BACT</name>
<dbReference type="CDD" id="cd22784">
    <property type="entry name" value="DPBB_MltA_YuiC-like"/>
    <property type="match status" value="1"/>
</dbReference>
<dbReference type="AlphaFoldDB" id="A0A1G2B659"/>
<accession>A0A1G2B659</accession>
<dbReference type="Proteomes" id="UP000179164">
    <property type="component" value="Unassembled WGS sequence"/>
</dbReference>
<reference evidence="2 3" key="1">
    <citation type="journal article" date="2016" name="Nat. Commun.">
        <title>Thousands of microbial genomes shed light on interconnected biogeochemical processes in an aquifer system.</title>
        <authorList>
            <person name="Anantharaman K."/>
            <person name="Brown C.T."/>
            <person name="Hug L.A."/>
            <person name="Sharon I."/>
            <person name="Castelle C.J."/>
            <person name="Probst A.J."/>
            <person name="Thomas B.C."/>
            <person name="Singh A."/>
            <person name="Wilkins M.J."/>
            <person name="Karaoz U."/>
            <person name="Brodie E.L."/>
            <person name="Williams K.H."/>
            <person name="Hubbard S.S."/>
            <person name="Banfield J.F."/>
        </authorList>
    </citation>
    <scope>NUCLEOTIDE SEQUENCE [LARGE SCALE GENOMIC DNA]</scope>
</reference>
<gene>
    <name evidence="2" type="ORF">A2898_01095</name>
</gene>
<dbReference type="EMBL" id="MHKE01000005">
    <property type="protein sequence ID" value="OGY84683.1"/>
    <property type="molecule type" value="Genomic_DNA"/>
</dbReference>
<organism evidence="2 3">
    <name type="scientific">Candidatus Kerfeldbacteria bacterium RIFCSPLOWO2_01_FULL_48_11</name>
    <dbReference type="NCBI Taxonomy" id="1798543"/>
    <lineage>
        <taxon>Bacteria</taxon>
        <taxon>Candidatus Kerfeldiibacteriota</taxon>
    </lineage>
</organism>
<feature type="region of interest" description="Disordered" evidence="1">
    <location>
        <begin position="43"/>
        <end position="63"/>
    </location>
</feature>
<proteinExistence type="predicted"/>
<feature type="compositionally biased region" description="Polar residues" evidence="1">
    <location>
        <begin position="43"/>
        <end position="53"/>
    </location>
</feature>
<dbReference type="STRING" id="1798543.A2898_01095"/>
<evidence type="ECO:0008006" key="4">
    <source>
        <dbReference type="Google" id="ProtNLM"/>
    </source>
</evidence>
<comment type="caution">
    <text evidence="2">The sequence shown here is derived from an EMBL/GenBank/DDBJ whole genome shotgun (WGS) entry which is preliminary data.</text>
</comment>
<evidence type="ECO:0000313" key="2">
    <source>
        <dbReference type="EMBL" id="OGY84683.1"/>
    </source>
</evidence>